<reference evidence="1 2" key="1">
    <citation type="submission" date="2015-08" db="EMBL/GenBank/DDBJ databases">
        <authorList>
            <person name="Babu N.S."/>
            <person name="Beckwith C.J."/>
            <person name="Beseler K.G."/>
            <person name="Brison A."/>
            <person name="Carone J.V."/>
            <person name="Caskin T.P."/>
            <person name="Diamond M."/>
            <person name="Durham M.E."/>
            <person name="Foxe J.M."/>
            <person name="Go M."/>
            <person name="Henderson B.A."/>
            <person name="Jones I.B."/>
            <person name="McGettigan J.A."/>
            <person name="Micheletti S.J."/>
            <person name="Nasrallah M.E."/>
            <person name="Ortiz D."/>
            <person name="Piller C.R."/>
            <person name="Privatt S.R."/>
            <person name="Schneider S.L."/>
            <person name="Sharp S."/>
            <person name="Smith T.C."/>
            <person name="Stanton J.D."/>
            <person name="Ullery H.E."/>
            <person name="Wilson R.J."/>
            <person name="Serrano M.G."/>
            <person name="Buck G."/>
            <person name="Lee V."/>
            <person name="Wang Y."/>
            <person name="Carvalho R."/>
            <person name="Voegtly L."/>
            <person name="Shi R."/>
            <person name="Duckworth R."/>
            <person name="Johnson A."/>
            <person name="Loviza R."/>
            <person name="Walstead R."/>
            <person name="Shah Z."/>
            <person name="Kiflezghi M."/>
            <person name="Wade K."/>
            <person name="Ball S.L."/>
            <person name="Bradley K.W."/>
            <person name="Asai D.J."/>
            <person name="Bowman C.A."/>
            <person name="Russell D.A."/>
            <person name="Pope W.H."/>
            <person name="Jacobs-Sera D."/>
            <person name="Hendrix R.W."/>
            <person name="Hatfull G.F."/>
        </authorList>
    </citation>
    <scope>NUCLEOTIDE SEQUENCE [LARGE SCALE GENOMIC DNA]</scope>
    <source>
        <strain evidence="1 2">DSM 27648</strain>
    </source>
</reference>
<dbReference type="KEGG" id="llu:AKJ09_08424"/>
<dbReference type="AlphaFoldDB" id="A0A0K1Q7H7"/>
<evidence type="ECO:0000313" key="2">
    <source>
        <dbReference type="Proteomes" id="UP000064967"/>
    </source>
</evidence>
<gene>
    <name evidence="1" type="ORF">AKJ09_08424</name>
</gene>
<proteinExistence type="predicted"/>
<name>A0A0K1Q7H7_9BACT</name>
<keyword evidence="2" id="KW-1185">Reference proteome</keyword>
<dbReference type="OrthoDB" id="5402300at2"/>
<evidence type="ECO:0000313" key="1">
    <source>
        <dbReference type="EMBL" id="AKV01761.1"/>
    </source>
</evidence>
<dbReference type="Proteomes" id="UP000064967">
    <property type="component" value="Chromosome"/>
</dbReference>
<sequence>MPLIETEEAARRLARAIASDLSLYNEEKIVNGITNDNLFESLAEEIEEGRALYKRRVAPELYPRNFYDRALVDILIKAKGHIKSKIW</sequence>
<dbReference type="EMBL" id="CP012333">
    <property type="protein sequence ID" value="AKV01761.1"/>
    <property type="molecule type" value="Genomic_DNA"/>
</dbReference>
<accession>A0A0K1Q7H7</accession>
<dbReference type="RefSeq" id="WP_146652796.1">
    <property type="nucleotide sequence ID" value="NZ_CP012333.1"/>
</dbReference>
<organism evidence="1 2">
    <name type="scientific">Labilithrix luteola</name>
    <dbReference type="NCBI Taxonomy" id="1391654"/>
    <lineage>
        <taxon>Bacteria</taxon>
        <taxon>Pseudomonadati</taxon>
        <taxon>Myxococcota</taxon>
        <taxon>Polyangia</taxon>
        <taxon>Polyangiales</taxon>
        <taxon>Labilitrichaceae</taxon>
        <taxon>Labilithrix</taxon>
    </lineage>
</organism>
<protein>
    <submittedName>
        <fullName evidence="1">Uncharacterized protein</fullName>
    </submittedName>
</protein>
<dbReference type="STRING" id="1391654.AKJ09_08424"/>